<feature type="domain" description="HTH marR-type" evidence="4">
    <location>
        <begin position="7"/>
        <end position="145"/>
    </location>
</feature>
<evidence type="ECO:0000256" key="3">
    <source>
        <dbReference type="ARBA" id="ARBA00023163"/>
    </source>
</evidence>
<dbReference type="GO" id="GO:0003700">
    <property type="term" value="F:DNA-binding transcription factor activity"/>
    <property type="evidence" value="ECO:0007669"/>
    <property type="project" value="InterPro"/>
</dbReference>
<keyword evidence="1" id="KW-0805">Transcription regulation</keyword>
<keyword evidence="2 5" id="KW-0238">DNA-binding</keyword>
<dbReference type="PROSITE" id="PS50995">
    <property type="entry name" value="HTH_MARR_2"/>
    <property type="match status" value="1"/>
</dbReference>
<evidence type="ECO:0000313" key="6">
    <source>
        <dbReference type="Proteomes" id="UP000270468"/>
    </source>
</evidence>
<evidence type="ECO:0000313" key="5">
    <source>
        <dbReference type="EMBL" id="VDC33732.1"/>
    </source>
</evidence>
<dbReference type="Proteomes" id="UP000270468">
    <property type="component" value="Unassembled WGS sequence"/>
</dbReference>
<dbReference type="EMBL" id="UXAV01000061">
    <property type="protein sequence ID" value="VDC33732.1"/>
    <property type="molecule type" value="Genomic_DNA"/>
</dbReference>
<dbReference type="SUPFAM" id="SSF46785">
    <property type="entry name" value="Winged helix' DNA-binding domain"/>
    <property type="match status" value="1"/>
</dbReference>
<evidence type="ECO:0000256" key="1">
    <source>
        <dbReference type="ARBA" id="ARBA00023015"/>
    </source>
</evidence>
<dbReference type="InterPro" id="IPR036388">
    <property type="entry name" value="WH-like_DNA-bd_sf"/>
</dbReference>
<dbReference type="Pfam" id="PF01047">
    <property type="entry name" value="MarR"/>
    <property type="match status" value="1"/>
</dbReference>
<dbReference type="AlphaFoldDB" id="A0A3P5XSF4"/>
<evidence type="ECO:0000256" key="2">
    <source>
        <dbReference type="ARBA" id="ARBA00023125"/>
    </source>
</evidence>
<dbReference type="SMART" id="SM00347">
    <property type="entry name" value="HTH_MARR"/>
    <property type="match status" value="1"/>
</dbReference>
<dbReference type="OrthoDB" id="5461037at2"/>
<sequence length="159" mass="18709">MNREEVFNELMETLYETSRLINSYESIPRKYGTEDELFMVEVHTLGLIGNHRKITTSEIAEITNRTKSAVSQMVEKIIKKDLAVKYRNPNNYRELIIELTPKGQIVYEYHKNLDEVEYGKHLKNLKEYTAEDFQIFTRMTKELNCGVERALNGKDVLEK</sequence>
<dbReference type="Gene3D" id="1.10.10.10">
    <property type="entry name" value="Winged helix-like DNA-binding domain superfamily/Winged helix DNA-binding domain"/>
    <property type="match status" value="1"/>
</dbReference>
<evidence type="ECO:0000259" key="4">
    <source>
        <dbReference type="PROSITE" id="PS50995"/>
    </source>
</evidence>
<protein>
    <submittedName>
        <fullName evidence="5">DNA-binding transcriptional repressor MarR</fullName>
    </submittedName>
</protein>
<name>A0A3P5XSF4_9BACL</name>
<keyword evidence="3" id="KW-0804">Transcription</keyword>
<dbReference type="InterPro" id="IPR036390">
    <property type="entry name" value="WH_DNA-bd_sf"/>
</dbReference>
<dbReference type="GO" id="GO:0003677">
    <property type="term" value="F:DNA binding"/>
    <property type="evidence" value="ECO:0007669"/>
    <property type="project" value="UniProtKB-KW"/>
</dbReference>
<organism evidence="5 6">
    <name type="scientific">Filibacter tadaridae</name>
    <dbReference type="NCBI Taxonomy" id="2483811"/>
    <lineage>
        <taxon>Bacteria</taxon>
        <taxon>Bacillati</taxon>
        <taxon>Bacillota</taxon>
        <taxon>Bacilli</taxon>
        <taxon>Bacillales</taxon>
        <taxon>Caryophanaceae</taxon>
        <taxon>Filibacter</taxon>
    </lineage>
</organism>
<dbReference type="RefSeq" id="WP_124071842.1">
    <property type="nucleotide sequence ID" value="NZ_CBCRXF010000033.1"/>
</dbReference>
<reference evidence="5 6" key="1">
    <citation type="submission" date="2018-11" db="EMBL/GenBank/DDBJ databases">
        <authorList>
            <person name="Criscuolo A."/>
        </authorList>
    </citation>
    <scope>NUCLEOTIDE SEQUENCE [LARGE SCALE GENOMIC DNA]</scope>
    <source>
        <strain evidence="5">ATB-66</strain>
    </source>
</reference>
<dbReference type="PANTHER" id="PTHR35790">
    <property type="entry name" value="HTH-TYPE TRANSCRIPTIONAL REGULATOR PCHR"/>
    <property type="match status" value="1"/>
</dbReference>
<dbReference type="PANTHER" id="PTHR35790:SF4">
    <property type="entry name" value="HTH-TYPE TRANSCRIPTIONAL REGULATOR PCHR"/>
    <property type="match status" value="1"/>
</dbReference>
<dbReference type="InterPro" id="IPR000835">
    <property type="entry name" value="HTH_MarR-typ"/>
</dbReference>
<accession>A0A3P5XSF4</accession>
<gene>
    <name evidence="5" type="ORF">FILTAD_03034</name>
</gene>
<keyword evidence="6" id="KW-1185">Reference proteome</keyword>
<proteinExistence type="predicted"/>
<dbReference type="InterPro" id="IPR052067">
    <property type="entry name" value="Metal_resp_HTH_trans_reg"/>
</dbReference>